<dbReference type="EMBL" id="AWSA01000025">
    <property type="protein sequence ID" value="EWT01226.1"/>
    <property type="molecule type" value="Genomic_DNA"/>
</dbReference>
<evidence type="ECO:0008006" key="3">
    <source>
        <dbReference type="Google" id="ProtNLM"/>
    </source>
</evidence>
<protein>
    <recommendedName>
        <fullName evidence="3">Polyketide cyclase</fullName>
    </recommendedName>
</protein>
<dbReference type="AlphaFoldDB" id="W9G503"/>
<dbReference type="Gene3D" id="3.30.530.20">
    <property type="match status" value="1"/>
</dbReference>
<organism evidence="1 2">
    <name type="scientific">Intrasporangium oryzae NRRL B-24470</name>
    <dbReference type="NCBI Taxonomy" id="1386089"/>
    <lineage>
        <taxon>Bacteria</taxon>
        <taxon>Bacillati</taxon>
        <taxon>Actinomycetota</taxon>
        <taxon>Actinomycetes</taxon>
        <taxon>Micrococcales</taxon>
        <taxon>Intrasporangiaceae</taxon>
        <taxon>Intrasporangium</taxon>
    </lineage>
</organism>
<dbReference type="OrthoDB" id="9801773at2"/>
<evidence type="ECO:0000313" key="2">
    <source>
        <dbReference type="Proteomes" id="UP000019489"/>
    </source>
</evidence>
<dbReference type="Pfam" id="PF10604">
    <property type="entry name" value="Polyketide_cyc2"/>
    <property type="match status" value="1"/>
</dbReference>
<accession>W9G503</accession>
<dbReference type="Proteomes" id="UP000019489">
    <property type="component" value="Unassembled WGS sequence"/>
</dbReference>
<comment type="caution">
    <text evidence="1">The sequence shown here is derived from an EMBL/GenBank/DDBJ whole genome shotgun (WGS) entry which is preliminary data.</text>
</comment>
<dbReference type="SUPFAM" id="SSF55961">
    <property type="entry name" value="Bet v1-like"/>
    <property type="match status" value="1"/>
</dbReference>
<gene>
    <name evidence="1" type="ORF">N865_05440</name>
</gene>
<dbReference type="InterPro" id="IPR023393">
    <property type="entry name" value="START-like_dom_sf"/>
</dbReference>
<dbReference type="RefSeq" id="WP_034806353.1">
    <property type="nucleotide sequence ID" value="NZ_AWSA01000025.1"/>
</dbReference>
<evidence type="ECO:0000313" key="1">
    <source>
        <dbReference type="EMBL" id="EWT01226.1"/>
    </source>
</evidence>
<dbReference type="eggNOG" id="ENOG5032RYZ">
    <property type="taxonomic scope" value="Bacteria"/>
</dbReference>
<proteinExistence type="predicted"/>
<dbReference type="InterPro" id="IPR019587">
    <property type="entry name" value="Polyketide_cyclase/dehydratase"/>
</dbReference>
<keyword evidence="2" id="KW-1185">Reference proteome</keyword>
<name>W9G503_9MICO</name>
<reference evidence="1 2" key="1">
    <citation type="submission" date="2013-08" db="EMBL/GenBank/DDBJ databases">
        <title>Intrasporangium oryzae NRRL B-24470.</title>
        <authorList>
            <person name="Liu H."/>
            <person name="Wang G."/>
        </authorList>
    </citation>
    <scope>NUCLEOTIDE SEQUENCE [LARGE SCALE GENOMIC DNA]</scope>
    <source>
        <strain evidence="1 2">NRRL B-24470</strain>
    </source>
</reference>
<sequence length="147" mass="16047">MITLAQFRTDVPVTPADLYARWADVDTHPQWSTDLAWTRLDEPVRLGARGKLKPKGGPTSRFEVTELVEGRTFADTTMLPGARLTFRHHAEPTDSGARVEVTVTVSGPLSGLWARILGPAATRDGVENDLARLVALISEDADTEVAR</sequence>
<dbReference type="STRING" id="1386089.N865_05440"/>